<dbReference type="InterPro" id="IPR017670">
    <property type="entry name" value="Phosphonate_degrad-assoc"/>
</dbReference>
<dbReference type="SUPFAM" id="SSF109604">
    <property type="entry name" value="HD-domain/PDEase-like"/>
    <property type="match status" value="1"/>
</dbReference>
<evidence type="ECO:0000313" key="1">
    <source>
        <dbReference type="EMBL" id="ATA53490.1"/>
    </source>
</evidence>
<dbReference type="AlphaFoldDB" id="A0A250DGM6"/>
<dbReference type="Proteomes" id="UP000217154">
    <property type="component" value="Chromosome"/>
</dbReference>
<dbReference type="GO" id="GO:0016787">
    <property type="term" value="F:hydrolase activity"/>
    <property type="evidence" value="ECO:0007669"/>
    <property type="project" value="UniProtKB-KW"/>
</dbReference>
<keyword evidence="1" id="KW-0378">Hydrolase</keyword>
<dbReference type="RefSeq" id="WP_095744311.1">
    <property type="nucleotide sequence ID" value="NZ_CP023284.1"/>
</dbReference>
<sequence length="190" mass="20773">MSLSIPDIVGLFETKGHAQYDGEPVTQLEHALQSAHLAEQEGADSALIAAALLHDLGHLLHDFGGTPTQQGLDDLHQYRCLPFLRALFGPATLEPIRLHVDAKRFLCARVPGYLEALSPDSKRSLQLQGGVFDEAQANAFETLPYAMDAVRLRQWDDTAKLADADMPGLALFVRHLEISSADHRQALTTA</sequence>
<name>A0A250DGM6_9BURK</name>
<proteinExistence type="predicted"/>
<dbReference type="PANTHER" id="PTHR40202:SF1">
    <property type="entry name" value="HD DOMAIN-CONTAINING PROTEIN"/>
    <property type="match status" value="1"/>
</dbReference>
<dbReference type="EMBL" id="CP023284">
    <property type="protein sequence ID" value="ATA53490.1"/>
    <property type="molecule type" value="Genomic_DNA"/>
</dbReference>
<protein>
    <submittedName>
        <fullName evidence="1">Phosphohydrolase</fullName>
    </submittedName>
</protein>
<evidence type="ECO:0000313" key="2">
    <source>
        <dbReference type="Proteomes" id="UP000217154"/>
    </source>
</evidence>
<dbReference type="InterPro" id="IPR052567">
    <property type="entry name" value="OP_Dioxygenase"/>
</dbReference>
<gene>
    <name evidence="1" type="ORF">CKY39_09880</name>
</gene>
<dbReference type="Gene3D" id="1.10.3210.10">
    <property type="entry name" value="Hypothetical protein af1432"/>
    <property type="match status" value="1"/>
</dbReference>
<dbReference type="KEGG" id="vbo:CKY39_09880"/>
<accession>A0A250DGM6</accession>
<dbReference type="PANTHER" id="PTHR40202">
    <property type="match status" value="1"/>
</dbReference>
<organism evidence="1 2">
    <name type="scientific">Variovorax boronicumulans</name>
    <dbReference type="NCBI Taxonomy" id="436515"/>
    <lineage>
        <taxon>Bacteria</taxon>
        <taxon>Pseudomonadati</taxon>
        <taxon>Pseudomonadota</taxon>
        <taxon>Betaproteobacteria</taxon>
        <taxon>Burkholderiales</taxon>
        <taxon>Comamonadaceae</taxon>
        <taxon>Variovorax</taxon>
    </lineage>
</organism>
<reference evidence="1 2" key="1">
    <citation type="submission" date="2017-09" db="EMBL/GenBank/DDBJ databases">
        <title>The diverse metabolic capabilities of V. boronicumulans make it an excellent choice for continued studies on novel biodegradation.</title>
        <authorList>
            <person name="Sun S."/>
        </authorList>
    </citation>
    <scope>NUCLEOTIDE SEQUENCE [LARGE SCALE GENOMIC DNA]</scope>
    <source>
        <strain evidence="1 2">J1</strain>
    </source>
</reference>
<dbReference type="NCBIfam" id="TIGR03276">
    <property type="entry name" value="Phn-HD"/>
    <property type="match status" value="1"/>
</dbReference>